<evidence type="ECO:0000313" key="3">
    <source>
        <dbReference type="Proteomes" id="UP000004057"/>
    </source>
</evidence>
<sequence>MLTSTTMFIIIIVGSVVGGIVASLLVGYLSKLIKNKAISLKAERITDDFREKTEEKIFEEIEDAFESIGLVLQDLKNHFGGVGTQNIARVEADINDLKLAISDLEKYDNEELIEATLQHKAAKRDITHKAHKVSGIKFKK</sequence>
<dbReference type="EMBL" id="AGBZ02000001">
    <property type="protein sequence ID" value="KAI93163.1"/>
    <property type="molecule type" value="Genomic_DNA"/>
</dbReference>
<feature type="transmembrane region" description="Helical" evidence="1">
    <location>
        <begin position="6"/>
        <end position="29"/>
    </location>
</feature>
<proteinExistence type="predicted"/>
<gene>
    <name evidence="2" type="ORF">SPM_002850</name>
</gene>
<accession>A0AAI9T463</accession>
<protein>
    <submittedName>
        <fullName evidence="2">Uncharacterized protein</fullName>
    </submittedName>
</protein>
<dbReference type="RefSeq" id="WP_004028093.1">
    <property type="nucleotide sequence ID" value="NZ_AGBZ02000001.1"/>
</dbReference>
<dbReference type="AlphaFoldDB" id="A0AAI9T463"/>
<name>A0AAI9T463_SPIME</name>
<dbReference type="Proteomes" id="UP000004057">
    <property type="component" value="Unassembled WGS sequence"/>
</dbReference>
<keyword evidence="1" id="KW-1133">Transmembrane helix</keyword>
<keyword evidence="1" id="KW-0472">Membrane</keyword>
<evidence type="ECO:0000313" key="2">
    <source>
        <dbReference type="EMBL" id="KAI93163.1"/>
    </source>
</evidence>
<evidence type="ECO:0000256" key="1">
    <source>
        <dbReference type="SAM" id="Phobius"/>
    </source>
</evidence>
<keyword evidence="1" id="KW-0812">Transmembrane</keyword>
<reference evidence="2 3" key="1">
    <citation type="journal article" date="2012" name="J. Proteome Res.">
        <title>Application of Spiroplasma melliferum proteogenomic profiling for the discovery of virulence factors and pathogenicity mechanisms in host-associated spiroplasmas.</title>
        <authorList>
            <person name="Alexeev D."/>
            <person name="Kostrjukova E."/>
            <person name="Aliper A."/>
            <person name="Popenko A."/>
            <person name="Bazaleev N."/>
            <person name="Tyakht A."/>
            <person name="Selezneva O."/>
            <person name="Akopian T."/>
            <person name="Prichodko E."/>
            <person name="Kondratov I."/>
            <person name="Chukin M."/>
            <person name="Demina I."/>
            <person name="Galyamina M."/>
            <person name="Kamashev D."/>
            <person name="Vanyushkina A."/>
            <person name="Ladygina V."/>
            <person name="Levitskii S."/>
            <person name="Lazarev V."/>
            <person name="Govorun V."/>
        </authorList>
    </citation>
    <scope>NUCLEOTIDE SEQUENCE [LARGE SCALE GENOMIC DNA]</scope>
    <source>
        <strain evidence="2 3">KC3</strain>
    </source>
</reference>
<organism evidence="2 3">
    <name type="scientific">Spiroplasma melliferum KC3</name>
    <dbReference type="NCBI Taxonomy" id="570509"/>
    <lineage>
        <taxon>Bacteria</taxon>
        <taxon>Bacillati</taxon>
        <taxon>Mycoplasmatota</taxon>
        <taxon>Mollicutes</taxon>
        <taxon>Entomoplasmatales</taxon>
        <taxon>Spiroplasmataceae</taxon>
        <taxon>Spiroplasma</taxon>
    </lineage>
</organism>
<comment type="caution">
    <text evidence="2">The sequence shown here is derived from an EMBL/GenBank/DDBJ whole genome shotgun (WGS) entry which is preliminary data.</text>
</comment>